<name>A0A150FUG5_GONPE</name>
<dbReference type="GO" id="GO:0005815">
    <property type="term" value="C:microtubule organizing center"/>
    <property type="evidence" value="ECO:0007669"/>
    <property type="project" value="TreeGrafter"/>
</dbReference>
<evidence type="ECO:0000256" key="3">
    <source>
        <dbReference type="ARBA" id="ARBA00022794"/>
    </source>
</evidence>
<dbReference type="OrthoDB" id="438545at2759"/>
<keyword evidence="4" id="KW-0175">Coiled coil</keyword>
<protein>
    <submittedName>
        <fullName evidence="8">Uncharacterized protein</fullName>
    </submittedName>
</protein>
<gene>
    <name evidence="8" type="ORF">GPECTOR_616g703</name>
</gene>
<evidence type="ECO:0000256" key="5">
    <source>
        <dbReference type="ARBA" id="ARBA00023069"/>
    </source>
</evidence>
<keyword evidence="3" id="KW-0970">Cilium biogenesis/degradation</keyword>
<dbReference type="STRING" id="33097.A0A150FUG5"/>
<dbReference type="InterPro" id="IPR019366">
    <property type="entry name" value="Clusterin-associated_protein-1"/>
</dbReference>
<accession>A0A150FUG5</accession>
<sequence>MIEVIKAGAALYDALGQEAELREHRARAVAGHVDTGFVERSIREAIAQVEDNIRALENQMEDLERNEKTLDNKIEKNKQELERQEKRLSTLQSVRPAYVDEYERLQRLHERGPEGGP</sequence>
<dbReference type="Proteomes" id="UP000075714">
    <property type="component" value="Unassembled WGS sequence"/>
</dbReference>
<evidence type="ECO:0000313" key="9">
    <source>
        <dbReference type="Proteomes" id="UP000075714"/>
    </source>
</evidence>
<evidence type="ECO:0000256" key="1">
    <source>
        <dbReference type="ARBA" id="ARBA00004138"/>
    </source>
</evidence>
<dbReference type="Pfam" id="PF10234">
    <property type="entry name" value="Cluap1"/>
    <property type="match status" value="1"/>
</dbReference>
<keyword evidence="6" id="KW-0966">Cell projection</keyword>
<dbReference type="Gene3D" id="1.20.5.340">
    <property type="match status" value="1"/>
</dbReference>
<dbReference type="GO" id="GO:0005929">
    <property type="term" value="C:cilium"/>
    <property type="evidence" value="ECO:0007669"/>
    <property type="project" value="UniProtKB-SubCell"/>
</dbReference>
<evidence type="ECO:0000256" key="2">
    <source>
        <dbReference type="ARBA" id="ARBA00008340"/>
    </source>
</evidence>
<evidence type="ECO:0000256" key="4">
    <source>
        <dbReference type="ARBA" id="ARBA00023054"/>
    </source>
</evidence>
<dbReference type="PANTHER" id="PTHR21547:SF0">
    <property type="entry name" value="CLUSTERIN-ASSOCIATED PROTEIN 1"/>
    <property type="match status" value="1"/>
</dbReference>
<keyword evidence="5" id="KW-0969">Cilium</keyword>
<feature type="region of interest" description="Disordered" evidence="7">
    <location>
        <begin position="67"/>
        <end position="87"/>
    </location>
</feature>
<evidence type="ECO:0000256" key="7">
    <source>
        <dbReference type="SAM" id="MobiDB-lite"/>
    </source>
</evidence>
<proteinExistence type="inferred from homology"/>
<dbReference type="AlphaFoldDB" id="A0A150FUG5"/>
<comment type="caution">
    <text evidence="8">The sequence shown here is derived from an EMBL/GenBank/DDBJ whole genome shotgun (WGS) entry which is preliminary data.</text>
</comment>
<dbReference type="PANTHER" id="PTHR21547">
    <property type="entry name" value="CLUSTERIN ASSOCIATED PROTEIN 1"/>
    <property type="match status" value="1"/>
</dbReference>
<dbReference type="GO" id="GO:0060271">
    <property type="term" value="P:cilium assembly"/>
    <property type="evidence" value="ECO:0007669"/>
    <property type="project" value="TreeGrafter"/>
</dbReference>
<keyword evidence="9" id="KW-1185">Reference proteome</keyword>
<dbReference type="EMBL" id="LSYV01000613">
    <property type="protein sequence ID" value="KXZ41242.1"/>
    <property type="molecule type" value="Genomic_DNA"/>
</dbReference>
<evidence type="ECO:0000256" key="6">
    <source>
        <dbReference type="ARBA" id="ARBA00023273"/>
    </source>
</evidence>
<comment type="subcellular location">
    <subcellularLocation>
        <location evidence="1">Cell projection</location>
        <location evidence="1">Cilium</location>
    </subcellularLocation>
</comment>
<dbReference type="GO" id="GO:0030992">
    <property type="term" value="C:intraciliary transport particle B"/>
    <property type="evidence" value="ECO:0007669"/>
    <property type="project" value="TreeGrafter"/>
</dbReference>
<comment type="similarity">
    <text evidence="2">Belongs to the CLUAP1 family.</text>
</comment>
<evidence type="ECO:0000313" key="8">
    <source>
        <dbReference type="EMBL" id="KXZ41242.1"/>
    </source>
</evidence>
<reference evidence="9" key="1">
    <citation type="journal article" date="2016" name="Nat. Commun.">
        <title>The Gonium pectorale genome demonstrates co-option of cell cycle regulation during the evolution of multicellularity.</title>
        <authorList>
            <person name="Hanschen E.R."/>
            <person name="Marriage T.N."/>
            <person name="Ferris P.J."/>
            <person name="Hamaji T."/>
            <person name="Toyoda A."/>
            <person name="Fujiyama A."/>
            <person name="Neme R."/>
            <person name="Noguchi H."/>
            <person name="Minakuchi Y."/>
            <person name="Suzuki M."/>
            <person name="Kawai-Toyooka H."/>
            <person name="Smith D.R."/>
            <person name="Sparks H."/>
            <person name="Anderson J."/>
            <person name="Bakaric R."/>
            <person name="Luria V."/>
            <person name="Karger A."/>
            <person name="Kirschner M.W."/>
            <person name="Durand P.M."/>
            <person name="Michod R.E."/>
            <person name="Nozaki H."/>
            <person name="Olson B.J."/>
        </authorList>
    </citation>
    <scope>NUCLEOTIDE SEQUENCE [LARGE SCALE GENOMIC DNA]</scope>
    <source>
        <strain evidence="9">NIES-2863</strain>
    </source>
</reference>
<organism evidence="8 9">
    <name type="scientific">Gonium pectorale</name>
    <name type="common">Green alga</name>
    <dbReference type="NCBI Taxonomy" id="33097"/>
    <lineage>
        <taxon>Eukaryota</taxon>
        <taxon>Viridiplantae</taxon>
        <taxon>Chlorophyta</taxon>
        <taxon>core chlorophytes</taxon>
        <taxon>Chlorophyceae</taxon>
        <taxon>CS clade</taxon>
        <taxon>Chlamydomonadales</taxon>
        <taxon>Volvocaceae</taxon>
        <taxon>Gonium</taxon>
    </lineage>
</organism>